<evidence type="ECO:0000313" key="2">
    <source>
        <dbReference type="Proteomes" id="UP001432166"/>
    </source>
</evidence>
<keyword evidence="2" id="KW-1185">Reference proteome</keyword>
<dbReference type="RefSeq" id="WP_328938431.1">
    <property type="nucleotide sequence ID" value="NZ_CP108133.1"/>
</dbReference>
<proteinExistence type="predicted"/>
<name>A0ABZ1JIT6_9ACTN</name>
<organism evidence="1 2">
    <name type="scientific">Streptomyces tauricus</name>
    <dbReference type="NCBI Taxonomy" id="68274"/>
    <lineage>
        <taxon>Bacteria</taxon>
        <taxon>Bacillati</taxon>
        <taxon>Actinomycetota</taxon>
        <taxon>Actinomycetes</taxon>
        <taxon>Kitasatosporales</taxon>
        <taxon>Streptomycetaceae</taxon>
        <taxon>Streptomyces</taxon>
        <taxon>Streptomyces aurantiacus group</taxon>
    </lineage>
</organism>
<reference evidence="1" key="1">
    <citation type="submission" date="2022-10" db="EMBL/GenBank/DDBJ databases">
        <title>The complete genomes of actinobacterial strains from the NBC collection.</title>
        <authorList>
            <person name="Joergensen T.S."/>
            <person name="Alvarez Arevalo M."/>
            <person name="Sterndorff E.B."/>
            <person name="Faurdal D."/>
            <person name="Vuksanovic O."/>
            <person name="Mourched A.-S."/>
            <person name="Charusanti P."/>
            <person name="Shaw S."/>
            <person name="Blin K."/>
            <person name="Weber T."/>
        </authorList>
    </citation>
    <scope>NUCLEOTIDE SEQUENCE</scope>
    <source>
        <strain evidence="1">NBC_00189</strain>
    </source>
</reference>
<protein>
    <submittedName>
        <fullName evidence="1">Uncharacterized protein</fullName>
    </submittedName>
</protein>
<evidence type="ECO:0000313" key="1">
    <source>
        <dbReference type="EMBL" id="WTP51527.1"/>
    </source>
</evidence>
<dbReference type="Proteomes" id="UP001432166">
    <property type="component" value="Chromosome"/>
</dbReference>
<gene>
    <name evidence="1" type="ORF">OG288_26390</name>
</gene>
<dbReference type="EMBL" id="CP108133">
    <property type="protein sequence ID" value="WTP51527.1"/>
    <property type="molecule type" value="Genomic_DNA"/>
</dbReference>
<accession>A0ABZ1JIT6</accession>
<sequence length="173" mass="18161">MTAVGRLTLGRVDVEVPDDRPLAITFAEGTVDGEFRQVFGAMAATPLRVRGTPLSITPRYGGYSDFESNDERRGELDLTFRIAGPGVPPGCSIGSAADPVRLVLLETDPPKVITPDPLVVTFGVADNRFTVPGTSGCGPLGPVLDRALRLPSPAGANGIDLDARVAMRAYGEV</sequence>